<comment type="caution">
    <text evidence="1">The sequence shown here is derived from an EMBL/GenBank/DDBJ whole genome shotgun (WGS) entry which is preliminary data.</text>
</comment>
<dbReference type="EMBL" id="CM037153">
    <property type="protein sequence ID" value="KAH7858407.1"/>
    <property type="molecule type" value="Genomic_DNA"/>
</dbReference>
<evidence type="ECO:0000313" key="2">
    <source>
        <dbReference type="Proteomes" id="UP000828048"/>
    </source>
</evidence>
<proteinExistence type="predicted"/>
<reference evidence="1 2" key="1">
    <citation type="journal article" date="2021" name="Hortic Res">
        <title>High-quality reference genome and annotation aids understanding of berry development for evergreen blueberry (Vaccinium darrowii).</title>
        <authorList>
            <person name="Yu J."/>
            <person name="Hulse-Kemp A.M."/>
            <person name="Babiker E."/>
            <person name="Staton M."/>
        </authorList>
    </citation>
    <scope>NUCLEOTIDE SEQUENCE [LARGE SCALE GENOMIC DNA]</scope>
    <source>
        <strain evidence="2">cv. NJ 8807/NJ 8810</strain>
        <tissue evidence="1">Young leaf</tissue>
    </source>
</reference>
<name>A0ACB7YXN0_9ERIC</name>
<evidence type="ECO:0000313" key="1">
    <source>
        <dbReference type="EMBL" id="KAH7858407.1"/>
    </source>
</evidence>
<accession>A0ACB7YXN0</accession>
<dbReference type="Proteomes" id="UP000828048">
    <property type="component" value="Chromosome 3"/>
</dbReference>
<keyword evidence="2" id="KW-1185">Reference proteome</keyword>
<sequence length="316" mass="35849">MASRSLVCGAGGGGSKNNPVLLQSERVSCSTEPLDSVFISGSSPSFLGSRSMFSFGNVTGGKRSMVSFEDSNGGKRTDGSLFHLFDPEENIDDELDEYLHQHEKKRRLTPSQIQFLEKNFELDNKLEPERKFQLAKEIDLQPRQIAIWFQNRRARLKTNHLEKDYKELQARYNNLKADYDSILMEKEKLQAKVLQMSENLLFTQKEKGNLESQPPPPNAVVGSVSDDEVSKVSMLACSDVLDSDSPQYNYVFSSSYFEPEQSDLSHNEEDNFRRNLESLPAYMFPNIGYTDCSEPSADSCYYGFLVEDQSFGIWSL</sequence>
<protein>
    <submittedName>
        <fullName evidence="1">Uncharacterized protein</fullName>
    </submittedName>
</protein>
<organism evidence="1 2">
    <name type="scientific">Vaccinium darrowii</name>
    <dbReference type="NCBI Taxonomy" id="229202"/>
    <lineage>
        <taxon>Eukaryota</taxon>
        <taxon>Viridiplantae</taxon>
        <taxon>Streptophyta</taxon>
        <taxon>Embryophyta</taxon>
        <taxon>Tracheophyta</taxon>
        <taxon>Spermatophyta</taxon>
        <taxon>Magnoliopsida</taxon>
        <taxon>eudicotyledons</taxon>
        <taxon>Gunneridae</taxon>
        <taxon>Pentapetalae</taxon>
        <taxon>asterids</taxon>
        <taxon>Ericales</taxon>
        <taxon>Ericaceae</taxon>
        <taxon>Vaccinioideae</taxon>
        <taxon>Vaccinieae</taxon>
        <taxon>Vaccinium</taxon>
    </lineage>
</organism>
<gene>
    <name evidence="1" type="ORF">Vadar_023489</name>
</gene>